<dbReference type="InterPro" id="IPR041728">
    <property type="entry name" value="GPAT/DHAPAT_LPLAT"/>
</dbReference>
<dbReference type="GO" id="GO:0005886">
    <property type="term" value="C:plasma membrane"/>
    <property type="evidence" value="ECO:0007669"/>
    <property type="project" value="TreeGrafter"/>
</dbReference>
<name>A0AAU7B2Q1_9ACTN</name>
<evidence type="ECO:0000256" key="4">
    <source>
        <dbReference type="ARBA" id="ARBA00023136"/>
    </source>
</evidence>
<dbReference type="GO" id="GO:0006629">
    <property type="term" value="P:lipid metabolic process"/>
    <property type="evidence" value="ECO:0007669"/>
    <property type="project" value="InterPro"/>
</dbReference>
<organism evidence="7">
    <name type="scientific">Paraconexibacter sp. AEG42_29</name>
    <dbReference type="NCBI Taxonomy" id="2997339"/>
    <lineage>
        <taxon>Bacteria</taxon>
        <taxon>Bacillati</taxon>
        <taxon>Actinomycetota</taxon>
        <taxon>Thermoleophilia</taxon>
        <taxon>Solirubrobacterales</taxon>
        <taxon>Paraconexibacteraceae</taxon>
        <taxon>Paraconexibacter</taxon>
    </lineage>
</organism>
<evidence type="ECO:0000313" key="7">
    <source>
        <dbReference type="EMBL" id="XAY08204.1"/>
    </source>
</evidence>
<dbReference type="SUPFAM" id="SSF69593">
    <property type="entry name" value="Glycerol-3-phosphate (1)-acyltransferase"/>
    <property type="match status" value="1"/>
</dbReference>
<dbReference type="EC" id="2.3.1.15" evidence="7"/>
<accession>A0AAU7B2Q1</accession>
<proteinExistence type="inferred from homology"/>
<dbReference type="Pfam" id="PF19277">
    <property type="entry name" value="GPAT_C"/>
    <property type="match status" value="1"/>
</dbReference>
<dbReference type="SMART" id="SM00563">
    <property type="entry name" value="PlsC"/>
    <property type="match status" value="1"/>
</dbReference>
<evidence type="ECO:0000256" key="5">
    <source>
        <dbReference type="ARBA" id="ARBA00023315"/>
    </source>
</evidence>
<evidence type="ECO:0000259" key="6">
    <source>
        <dbReference type="SMART" id="SM00563"/>
    </source>
</evidence>
<dbReference type="KEGG" id="parq:DSM112329_05102"/>
<dbReference type="InterPro" id="IPR002123">
    <property type="entry name" value="Plipid/glycerol_acylTrfase"/>
</dbReference>
<dbReference type="InterPro" id="IPR045520">
    <property type="entry name" value="GPAT/DHAPAT_C"/>
</dbReference>
<comment type="similarity">
    <text evidence="2">Belongs to the GPAT/DAPAT family.</text>
</comment>
<dbReference type="CDD" id="cd07993">
    <property type="entry name" value="LPLAT_DHAPAT-like"/>
    <property type="match status" value="1"/>
</dbReference>
<dbReference type="RefSeq" id="WP_354699387.1">
    <property type="nucleotide sequence ID" value="NZ_CP114014.1"/>
</dbReference>
<comment type="subcellular location">
    <subcellularLocation>
        <location evidence="1">Endomembrane system</location>
        <topology evidence="1">Peripheral membrane protein</topology>
    </subcellularLocation>
</comment>
<dbReference type="PANTHER" id="PTHR12563">
    <property type="entry name" value="GLYCEROL-3-PHOSPHATE ACYLTRANSFERASE"/>
    <property type="match status" value="1"/>
</dbReference>
<dbReference type="PANTHER" id="PTHR12563:SF17">
    <property type="entry name" value="DIHYDROXYACETONE PHOSPHATE ACYLTRANSFERASE"/>
    <property type="match status" value="1"/>
</dbReference>
<reference evidence="7" key="1">
    <citation type="submission" date="2022-12" db="EMBL/GenBank/DDBJ databases">
        <title>Paraconexibacter alkalitolerans sp. nov. and Baekduia alba sp. nov., isolated from soil and emended description of the genera Paraconexibacter (Chun et al., 2020) and Baekduia (An et al., 2020).</title>
        <authorList>
            <person name="Vieira S."/>
            <person name="Huber K.J."/>
            <person name="Geppert A."/>
            <person name="Wolf J."/>
            <person name="Neumann-Schaal M."/>
            <person name="Muesken M."/>
            <person name="Overmann J."/>
        </authorList>
    </citation>
    <scope>NUCLEOTIDE SEQUENCE</scope>
    <source>
        <strain evidence="7">AEG42_29</strain>
    </source>
</reference>
<feature type="domain" description="Phospholipid/glycerol acyltransferase" evidence="6">
    <location>
        <begin position="259"/>
        <end position="386"/>
    </location>
</feature>
<keyword evidence="4" id="KW-0472">Membrane</keyword>
<dbReference type="InterPro" id="IPR022284">
    <property type="entry name" value="GPAT/DHAPAT"/>
</dbReference>
<gene>
    <name evidence="7" type="primary">plsB_2</name>
    <name evidence="7" type="ORF">DSM112329_05102</name>
</gene>
<sequence length="766" mass="85384">MESATTARHLRPVGGGPPLVVLADAGTATERELVEEWAAQTHPEAAVMYVGDADLAEKLAGLDEQLVLPVRVTWLPRERDGGRQARAADLLALTNPHRPWSPLQARIRRNEPDRVRVTDGEPATVADMRQRFRSESGTGGGSAAFAAFVDRQAVLACERAERSIIGDRYKVPRLVTEQITASARFRDEVTKLSGKLGRPYDDVLLDAKSALNELVTVQSRLAIDAFRAVMGPMHNRAWNVEVDVESLERLRELNKKHALVFLPSHRAYVDPLVLANVLDEHDFPRNHLLGGSNMAFWPIGPLGKRAGVIFIRRTFGDDQVYKLAIREYFGHLVAKRFNIEWYIEGGRTRTGKLRPPRFGLLHYLVRALDDGRAEDVILVPVSIVYDQQSEVGAMAAEQRGAKKSSEGLKWMADYIRAQRTNAGRAQVVFGEAFSLRGALEEPGEDANRLEKVAFRVCTGINRATPVASTSLVTFALLGTRDRAFTFRQVELIVARVLDLMDERGVAGPLAELRGEHALRATLNQLCAADVVNCYDGGKEPVWSIAPGRHHVAAFYRNGMIHHLINRAIVELALVKLSRGPAVDDPVEAAWEDVLQLRDILKFEFFFADKQAFRLELGVELDRFAPDWHQRLNSPEQLGELLESTPTFVAHRALRSFVDAQMVVARILAERSPREGFDKAQFLDECLGVGRQLLLQGQLHGPESVSQELYAAALQLAQNRDVVDPGRDEVREARLAFLAEIEEVLERVAYIGKLDSARLQKVLDAER</sequence>
<dbReference type="EMBL" id="CP114014">
    <property type="protein sequence ID" value="XAY08204.1"/>
    <property type="molecule type" value="Genomic_DNA"/>
</dbReference>
<dbReference type="GO" id="GO:0012505">
    <property type="term" value="C:endomembrane system"/>
    <property type="evidence" value="ECO:0007669"/>
    <property type="project" value="UniProtKB-SubCell"/>
</dbReference>
<dbReference type="Pfam" id="PF01553">
    <property type="entry name" value="Acyltransferase"/>
    <property type="match status" value="1"/>
</dbReference>
<evidence type="ECO:0000256" key="1">
    <source>
        <dbReference type="ARBA" id="ARBA00004184"/>
    </source>
</evidence>
<dbReference type="AlphaFoldDB" id="A0AAU7B2Q1"/>
<keyword evidence="3 7" id="KW-0808">Transferase</keyword>
<evidence type="ECO:0000256" key="2">
    <source>
        <dbReference type="ARBA" id="ARBA00007937"/>
    </source>
</evidence>
<dbReference type="GO" id="GO:0004366">
    <property type="term" value="F:glycerol-3-phosphate O-acyltransferase activity"/>
    <property type="evidence" value="ECO:0007669"/>
    <property type="project" value="UniProtKB-EC"/>
</dbReference>
<protein>
    <submittedName>
        <fullName evidence="7">Glycerol-3-phosphate acyltransferase</fullName>
        <ecNumber evidence="7">2.3.1.15</ecNumber>
    </submittedName>
</protein>
<keyword evidence="5 7" id="KW-0012">Acyltransferase</keyword>
<dbReference type="NCBIfam" id="NF002886">
    <property type="entry name" value="PRK03355.1"/>
    <property type="match status" value="1"/>
</dbReference>
<evidence type="ECO:0000256" key="3">
    <source>
        <dbReference type="ARBA" id="ARBA00022679"/>
    </source>
</evidence>